<dbReference type="KEGG" id="mmt:Metme_4350"/>
<dbReference type="AlphaFoldDB" id="G0A3S6"/>
<name>G0A3S6_METMM</name>
<evidence type="ECO:0000313" key="1">
    <source>
        <dbReference type="EMBL" id="AEG02698.1"/>
    </source>
</evidence>
<dbReference type="Proteomes" id="UP000008888">
    <property type="component" value="Chromosome"/>
</dbReference>
<protein>
    <submittedName>
        <fullName evidence="1">Uncharacterized protein</fullName>
    </submittedName>
</protein>
<dbReference type="EMBL" id="CP002738">
    <property type="protein sequence ID" value="AEG02698.1"/>
    <property type="molecule type" value="Genomic_DNA"/>
</dbReference>
<gene>
    <name evidence="1" type="ordered locus">Metme_4350</name>
</gene>
<dbReference type="HOGENOM" id="CLU_1633470_0_0_6"/>
<reference evidence="2" key="3">
    <citation type="submission" date="2011-05" db="EMBL/GenBank/DDBJ databases">
        <title>Complete sequence of Methylomonas methanica MC09.</title>
        <authorList>
            <consortium name="US DOE Joint Genome Institute"/>
            <person name="Lucas S."/>
            <person name="Han J."/>
            <person name="Lapidus A."/>
            <person name="Cheng J.-F."/>
            <person name="Goodwin L."/>
            <person name="Pitluck S."/>
            <person name="Peters L."/>
            <person name="Mikhailova N."/>
            <person name="Teshima H."/>
            <person name="Han C."/>
            <person name="Tapia R."/>
            <person name="Land M."/>
            <person name="Hauser L."/>
            <person name="Kyrpides N."/>
            <person name="Ivanova N."/>
            <person name="Pagani I."/>
            <person name="Stein L."/>
            <person name="Woyke T."/>
        </authorList>
    </citation>
    <scope>NUCLEOTIDE SEQUENCE [LARGE SCALE GENOMIC DNA]</scope>
    <source>
        <strain evidence="2">MC09</strain>
    </source>
</reference>
<proteinExistence type="predicted"/>
<organism evidence="1 2">
    <name type="scientific">Methylomonas methanica (strain DSM 25384 / MC09)</name>
    <dbReference type="NCBI Taxonomy" id="857087"/>
    <lineage>
        <taxon>Bacteria</taxon>
        <taxon>Pseudomonadati</taxon>
        <taxon>Pseudomonadota</taxon>
        <taxon>Gammaproteobacteria</taxon>
        <taxon>Methylococcales</taxon>
        <taxon>Methylococcaceae</taxon>
        <taxon>Methylomonas</taxon>
    </lineage>
</organism>
<sequence length="162" mass="18560">MHSIGNNARISYIFIGEINMKVMKIQQGEDDVVGKALDHIVDSFYEPSAKAKASAEIIITYACMVKENMLCAHIDCFLQDLKDEADDRFALDVVDYFLKTIGLESINFEEDGLKFMFDTKENSDRYSDILLHVAAVLYRANERTFIGNIPQDQIIHYATFFR</sequence>
<reference key="2">
    <citation type="submission" date="2011-05" db="EMBL/GenBank/DDBJ databases">
        <title>Complete genome sequence of the aerobic marine methanotroph Methylomonas methanica MC09.</title>
        <authorList>
            <person name="Boden R."/>
            <person name="Cunliffe M."/>
            <person name="Scanlan J."/>
            <person name="Moussard H."/>
            <person name="Kits K.D."/>
            <person name="Klotz M."/>
            <person name="Jetten M."/>
            <person name="Vuilleumier S."/>
            <person name="Han J."/>
            <person name="Peters L."/>
            <person name="Mikhailova N."/>
            <person name="Teshima H."/>
            <person name="Tapia R."/>
            <person name="Kyrpides N."/>
            <person name="Ivanova N."/>
            <person name="Pagani I."/>
            <person name="Cheng J.-F."/>
            <person name="Goodwin L."/>
            <person name="Han C."/>
            <person name="Hauser L."/>
            <person name="Land M."/>
            <person name="Lapidus A."/>
            <person name="Lucas S."/>
            <person name="Pitluck S."/>
            <person name="Woyke T."/>
            <person name="Stein L.Y."/>
            <person name="Murrell C."/>
        </authorList>
    </citation>
    <scope>NUCLEOTIDE SEQUENCE</scope>
    <source>
        <strain>MC09</strain>
    </source>
</reference>
<keyword evidence="2" id="KW-1185">Reference proteome</keyword>
<reference evidence="1 2" key="1">
    <citation type="journal article" date="2011" name="J. Bacteriol.">
        <title>Complete Genome Sequence of the Aerobic Marine Methanotroph Methylomonas methanica MC09.</title>
        <authorList>
            <person name="Boden R."/>
            <person name="Cunliffe M."/>
            <person name="Scanlan J."/>
            <person name="Moussard H."/>
            <person name="Kits K.D."/>
            <person name="Klotz M.G."/>
            <person name="Jetten M.S."/>
            <person name="Vuilleumier S."/>
            <person name="Han J."/>
            <person name="Peters L."/>
            <person name="Mikhailova N."/>
            <person name="Teshima H."/>
            <person name="Tapia R."/>
            <person name="Kyrpides N."/>
            <person name="Ivanova N."/>
            <person name="Pagani I."/>
            <person name="Cheng J.F."/>
            <person name="Goodwin L."/>
            <person name="Han C."/>
            <person name="Hauser L."/>
            <person name="Land M.L."/>
            <person name="Lapidus A."/>
            <person name="Lucas S."/>
            <person name="Pitluck S."/>
            <person name="Woyke T."/>
            <person name="Stein L."/>
            <person name="Murrell J.C."/>
        </authorList>
    </citation>
    <scope>NUCLEOTIDE SEQUENCE [LARGE SCALE GENOMIC DNA]</scope>
    <source>
        <strain evidence="1 2">MC09</strain>
    </source>
</reference>
<evidence type="ECO:0000313" key="2">
    <source>
        <dbReference type="Proteomes" id="UP000008888"/>
    </source>
</evidence>
<dbReference type="STRING" id="857087.Metme_4350"/>
<accession>G0A3S6</accession>